<reference evidence="2 3" key="2">
    <citation type="submission" date="2019-02" db="EMBL/GenBank/DDBJ databases">
        <title>'Lichenibacterium ramalinii' gen. nov. sp. nov., 'Lichenibacterium minor' gen. nov. sp. nov.</title>
        <authorList>
            <person name="Pankratov T."/>
        </authorList>
    </citation>
    <scope>NUCLEOTIDE SEQUENCE [LARGE SCALE GENOMIC DNA]</scope>
    <source>
        <strain evidence="2 3">RmlP026</strain>
    </source>
</reference>
<accession>A0A4V1RV85</accession>
<sequence length="280" mass="30554">MDYKVGCSLSYRVKTPTPFVFNIEAARTGGQTVKAETLDLSPNVEVERWTMPESGNRYLRVTVQPGPFKLDYTAEVAIAPALQAPESVTEILAADLPLSVLPHLWPSRYCQSDQLNRLAQRTFGGEMPGYARVNAVCNWINDNVDYMGGISDAMTSAFDTATQRAGVCRDFAHLAIALCRSLGIPTRYVSAYAHRLQPPDFHAVIEAFLQGPQGPGWYLFDPTRKSAPDGIVRIGIGRDAAEVAFASPFGDIEYDKPEVWIEAQGGSAPGVTTQAVRAEP</sequence>
<gene>
    <name evidence="2" type="ORF">D3273_00520</name>
</gene>
<comment type="caution">
    <text evidence="2">The sequence shown here is derived from an EMBL/GenBank/DDBJ whole genome shotgun (WGS) entry which is preliminary data.</text>
</comment>
<dbReference type="Gene3D" id="3.10.620.30">
    <property type="match status" value="1"/>
</dbReference>
<dbReference type="AlphaFoldDB" id="A0A4V1RV85"/>
<dbReference type="EMBL" id="QYBB01000001">
    <property type="protein sequence ID" value="RYC33774.1"/>
    <property type="molecule type" value="Genomic_DNA"/>
</dbReference>
<dbReference type="InterPro" id="IPR038765">
    <property type="entry name" value="Papain-like_cys_pep_sf"/>
</dbReference>
<keyword evidence="3" id="KW-1185">Reference proteome</keyword>
<evidence type="ECO:0000259" key="1">
    <source>
        <dbReference type="SMART" id="SM00460"/>
    </source>
</evidence>
<dbReference type="Pfam" id="PF01841">
    <property type="entry name" value="Transglut_core"/>
    <property type="match status" value="1"/>
</dbReference>
<proteinExistence type="predicted"/>
<dbReference type="SUPFAM" id="SSF54001">
    <property type="entry name" value="Cysteine proteinases"/>
    <property type="match status" value="1"/>
</dbReference>
<dbReference type="Pfam" id="PF21295">
    <property type="entry name" value="Bact_transglu_N_2"/>
    <property type="match status" value="1"/>
</dbReference>
<dbReference type="Proteomes" id="UP000290759">
    <property type="component" value="Unassembled WGS sequence"/>
</dbReference>
<evidence type="ECO:0000313" key="2">
    <source>
        <dbReference type="EMBL" id="RYC33774.1"/>
    </source>
</evidence>
<dbReference type="Gene3D" id="2.60.40.2250">
    <property type="match status" value="1"/>
</dbReference>
<dbReference type="OrthoDB" id="5438043at2"/>
<dbReference type="SMART" id="SM00460">
    <property type="entry name" value="TGc"/>
    <property type="match status" value="1"/>
</dbReference>
<dbReference type="InterPro" id="IPR002931">
    <property type="entry name" value="Transglutaminase-like"/>
</dbReference>
<name>A0A4V1RV85_9HYPH</name>
<protein>
    <submittedName>
        <fullName evidence="2">Transglutaminase family protein</fullName>
    </submittedName>
</protein>
<evidence type="ECO:0000313" key="3">
    <source>
        <dbReference type="Proteomes" id="UP000290759"/>
    </source>
</evidence>
<feature type="domain" description="Transglutaminase-like" evidence="1">
    <location>
        <begin position="160"/>
        <end position="224"/>
    </location>
</feature>
<reference evidence="2 3" key="1">
    <citation type="submission" date="2018-12" db="EMBL/GenBank/DDBJ databases">
        <authorList>
            <person name="Grouzdev D.S."/>
            <person name="Krutkina M.S."/>
        </authorList>
    </citation>
    <scope>NUCLEOTIDE SEQUENCE [LARGE SCALE GENOMIC DNA]</scope>
    <source>
        <strain evidence="2 3">RmlP026</strain>
    </source>
</reference>
<organism evidence="2 3">
    <name type="scientific">Lichenibacterium minor</name>
    <dbReference type="NCBI Taxonomy" id="2316528"/>
    <lineage>
        <taxon>Bacteria</taxon>
        <taxon>Pseudomonadati</taxon>
        <taxon>Pseudomonadota</taxon>
        <taxon>Alphaproteobacteria</taxon>
        <taxon>Hyphomicrobiales</taxon>
        <taxon>Lichenihabitantaceae</taxon>
        <taxon>Lichenibacterium</taxon>
    </lineage>
</organism>
<dbReference type="PANTHER" id="PTHR33490:SF12">
    <property type="entry name" value="BLL5557 PROTEIN"/>
    <property type="match status" value="1"/>
</dbReference>
<dbReference type="RefSeq" id="WP_129222633.1">
    <property type="nucleotide sequence ID" value="NZ_QYBB01000001.1"/>
</dbReference>
<dbReference type="PANTHER" id="PTHR33490">
    <property type="entry name" value="BLR5614 PROTEIN-RELATED"/>
    <property type="match status" value="1"/>
</dbReference>
<dbReference type="InterPro" id="IPR048930">
    <property type="entry name" value="Bact_transglu_N_2"/>
</dbReference>